<protein>
    <recommendedName>
        <fullName evidence="3">Aminotransferase</fullName>
        <ecNumber evidence="3">2.6.1.-</ecNumber>
    </recommendedName>
</protein>
<feature type="region of interest" description="Disordered" evidence="4">
    <location>
        <begin position="1"/>
        <end position="36"/>
    </location>
</feature>
<comment type="caution">
    <text evidence="6">The sequence shown here is derived from an EMBL/GenBank/DDBJ whole genome shotgun (WGS) entry which is preliminary data.</text>
</comment>
<evidence type="ECO:0000256" key="3">
    <source>
        <dbReference type="RuleBase" id="RU000481"/>
    </source>
</evidence>
<name>A0A4R5ERV8_9RHOB</name>
<dbReference type="InterPro" id="IPR015421">
    <property type="entry name" value="PyrdxlP-dep_Trfase_major"/>
</dbReference>
<keyword evidence="3 6" id="KW-0808">Transferase</keyword>
<evidence type="ECO:0000313" key="6">
    <source>
        <dbReference type="EMBL" id="TDE37407.1"/>
    </source>
</evidence>
<dbReference type="SUPFAM" id="SSF53383">
    <property type="entry name" value="PLP-dependent transferases"/>
    <property type="match status" value="1"/>
</dbReference>
<reference evidence="6 7" key="1">
    <citation type="submission" date="2019-03" db="EMBL/GenBank/DDBJ databases">
        <authorList>
            <person name="Zhang S."/>
        </authorList>
    </citation>
    <scope>NUCLEOTIDE SEQUENCE [LARGE SCALE GENOMIC DNA]</scope>
    <source>
        <strain evidence="6 7">S4J41</strain>
    </source>
</reference>
<dbReference type="PROSITE" id="PS00105">
    <property type="entry name" value="AA_TRANSFER_CLASS_1"/>
    <property type="match status" value="1"/>
</dbReference>
<dbReference type="RefSeq" id="WP_132829501.1">
    <property type="nucleotide sequence ID" value="NZ_SMFP01000007.1"/>
</dbReference>
<proteinExistence type="inferred from homology"/>
<feature type="compositionally biased region" description="Polar residues" evidence="4">
    <location>
        <begin position="10"/>
        <end position="21"/>
    </location>
</feature>
<dbReference type="OrthoDB" id="9799304at2"/>
<gene>
    <name evidence="6" type="ORF">E1B25_11815</name>
</gene>
<dbReference type="EC" id="2.6.1.-" evidence="3"/>
<comment type="similarity">
    <text evidence="3">Belongs to the class-I pyridoxal-phosphate-dependent aminotransferase family.</text>
</comment>
<accession>A0A4R5ERV8</accession>
<dbReference type="GO" id="GO:0008483">
    <property type="term" value="F:transaminase activity"/>
    <property type="evidence" value="ECO:0007669"/>
    <property type="project" value="UniProtKB-KW"/>
</dbReference>
<dbReference type="InterPro" id="IPR004838">
    <property type="entry name" value="NHTrfase_class1_PyrdxlP-BS"/>
</dbReference>
<comment type="cofactor">
    <cofactor evidence="1 3">
        <name>pyridoxal 5'-phosphate</name>
        <dbReference type="ChEBI" id="CHEBI:597326"/>
    </cofactor>
</comment>
<dbReference type="PANTHER" id="PTHR42885">
    <property type="entry name" value="HISTIDINOL-PHOSPHATE AMINOTRANSFERASE-RELATED"/>
    <property type="match status" value="1"/>
</dbReference>
<dbReference type="GO" id="GO:0030170">
    <property type="term" value="F:pyridoxal phosphate binding"/>
    <property type="evidence" value="ECO:0007669"/>
    <property type="project" value="InterPro"/>
</dbReference>
<dbReference type="InterPro" id="IPR015422">
    <property type="entry name" value="PyrdxlP-dep_Trfase_small"/>
</dbReference>
<evidence type="ECO:0000259" key="5">
    <source>
        <dbReference type="Pfam" id="PF00155"/>
    </source>
</evidence>
<dbReference type="AlphaFoldDB" id="A0A4R5ERV8"/>
<keyword evidence="2" id="KW-0663">Pyridoxal phosphate</keyword>
<evidence type="ECO:0000256" key="2">
    <source>
        <dbReference type="ARBA" id="ARBA00022898"/>
    </source>
</evidence>
<dbReference type="Gene3D" id="3.40.640.10">
    <property type="entry name" value="Type I PLP-dependent aspartate aminotransferase-like (Major domain)"/>
    <property type="match status" value="1"/>
</dbReference>
<keyword evidence="7" id="KW-1185">Reference proteome</keyword>
<dbReference type="InterPro" id="IPR015424">
    <property type="entry name" value="PyrdxlP-dep_Trfase"/>
</dbReference>
<dbReference type="Gene3D" id="3.90.1150.10">
    <property type="entry name" value="Aspartate Aminotransferase, domain 1"/>
    <property type="match status" value="1"/>
</dbReference>
<dbReference type="Proteomes" id="UP000294662">
    <property type="component" value="Unassembled WGS sequence"/>
</dbReference>
<feature type="domain" description="Aminotransferase class I/classII large" evidence="5">
    <location>
        <begin position="169"/>
        <end position="319"/>
    </location>
</feature>
<evidence type="ECO:0000256" key="1">
    <source>
        <dbReference type="ARBA" id="ARBA00001933"/>
    </source>
</evidence>
<dbReference type="Pfam" id="PF00155">
    <property type="entry name" value="Aminotran_1_2"/>
    <property type="match status" value="1"/>
</dbReference>
<evidence type="ECO:0000256" key="4">
    <source>
        <dbReference type="SAM" id="MobiDB-lite"/>
    </source>
</evidence>
<sequence>MPHLAPPDTSPTAHPGTQPTAQPGRDHGGGLDGAITRFGGTRGDWLDLSTGINPEPYPLPRIPAAAWAALPDHAAQDALTQAARAFWRVPAGAGVLAAPGASALIARLPALAAPGRVRIDAPTYNEHAAAFAAMGWARAEDGPVEARVLVHPNNPDGRLRHAGEADAPLTVIDESFCDICPEQSLVALATRPGVVVLKSFGKFWGLAGLRLGFAIATPDTLARLAEMLGPWPVSGPALRIGAAALRDTSWTEATRARLARDAARLEALMTGRGATPAGGTDLFRLYHLDDASLWQERLARHHIWTRVFPYSPHLLRLGLPPATGWDRLEAAL</sequence>
<dbReference type="EMBL" id="SMFP01000007">
    <property type="protein sequence ID" value="TDE37407.1"/>
    <property type="molecule type" value="Genomic_DNA"/>
</dbReference>
<keyword evidence="3 6" id="KW-0032">Aminotransferase</keyword>
<dbReference type="InterPro" id="IPR004839">
    <property type="entry name" value="Aminotransferase_I/II_large"/>
</dbReference>
<organism evidence="6 7">
    <name type="scientific">Antarcticimicrobium sediminis</name>
    <dbReference type="NCBI Taxonomy" id="2546227"/>
    <lineage>
        <taxon>Bacteria</taxon>
        <taxon>Pseudomonadati</taxon>
        <taxon>Pseudomonadota</taxon>
        <taxon>Alphaproteobacteria</taxon>
        <taxon>Rhodobacterales</taxon>
        <taxon>Paracoccaceae</taxon>
        <taxon>Antarcticimicrobium</taxon>
    </lineage>
</organism>
<dbReference type="PANTHER" id="PTHR42885:SF1">
    <property type="entry name" value="THREONINE-PHOSPHATE DECARBOXYLASE"/>
    <property type="match status" value="1"/>
</dbReference>
<evidence type="ECO:0000313" key="7">
    <source>
        <dbReference type="Proteomes" id="UP000294662"/>
    </source>
</evidence>